<dbReference type="Proteomes" id="UP000664073">
    <property type="component" value="Unassembled WGS sequence"/>
</dbReference>
<evidence type="ECO:0000256" key="7">
    <source>
        <dbReference type="SAM" id="SignalP"/>
    </source>
</evidence>
<evidence type="ECO:0000256" key="5">
    <source>
        <dbReference type="ARBA" id="ARBA00023180"/>
    </source>
</evidence>
<evidence type="ECO:0000256" key="3">
    <source>
        <dbReference type="ARBA" id="ARBA00022729"/>
    </source>
</evidence>
<dbReference type="InterPro" id="IPR001563">
    <property type="entry name" value="Peptidase_S10"/>
</dbReference>
<dbReference type="GO" id="GO:0004185">
    <property type="term" value="F:serine-type carboxypeptidase activity"/>
    <property type="evidence" value="ECO:0007669"/>
    <property type="project" value="InterPro"/>
</dbReference>
<proteinExistence type="predicted"/>
<dbReference type="SUPFAM" id="SSF53474">
    <property type="entry name" value="alpha/beta-Hydrolases"/>
    <property type="match status" value="1"/>
</dbReference>
<dbReference type="AlphaFoldDB" id="A0A939HNK3"/>
<sequence>MLAPMWAPVLATALAVAPLAPFAAFAALAPTQAWADIPAAASTSAAEKTARQPPKPATDPVTNPTSLLPADALTHHSGTFGGHKIAYTAKAGTLILRDEAGKPTAHIFYTAYTQDGAPAARRPVAYFFNGGPGAATAYLHLGAAGPEVLTFPTGNPADGANATLQPNPDSWLAAADLVFLDAPGTGWSIPTDPQKARDQFYGVKQDAKAFAKAIQLWASSNGRLESPRYLVGESYGGLRAIEVANALAEDQNILVNGLVMISPALDMTLLDTANDVLAQAFVLPSFELAGLALQHKLTLENAPTHQEDAYTYALGPYLSTLVGREPTGDAANDFYDDVTARTGLPRDVVVRERGRLQPEAHDVRSRDGRLYSLYDATLSIADPFPEGVDNGASPDAVLDGFTRAYGSAMQHYAATELNFRTELSYSLLNMKVNTAWDYREGDNPIVRPIPTLRRLLALNPTLRVFIANGYYDLVCPYASSRWVVEHIPVGRNRIGLHVYPGGHMLYTRPDSRTAMAQDVKAFLAP</sequence>
<evidence type="ECO:0000313" key="9">
    <source>
        <dbReference type="Proteomes" id="UP000664073"/>
    </source>
</evidence>
<feature type="signal peptide" evidence="7">
    <location>
        <begin position="1"/>
        <end position="26"/>
    </location>
</feature>
<accession>A0A939HNK3</accession>
<evidence type="ECO:0000313" key="8">
    <source>
        <dbReference type="EMBL" id="MBO1324727.1"/>
    </source>
</evidence>
<reference evidence="8" key="1">
    <citation type="submission" date="2021-03" db="EMBL/GenBank/DDBJ databases">
        <title>The complete genome sequence of Acetobacter sp. TBRC 12339.</title>
        <authorList>
            <person name="Charoenyingcharoen P."/>
            <person name="Yukphan P."/>
        </authorList>
    </citation>
    <scope>NUCLEOTIDE SEQUENCE</scope>
    <source>
        <strain evidence="8">TBRC 12339</strain>
    </source>
</reference>
<dbReference type="Gene3D" id="3.40.50.1820">
    <property type="entry name" value="alpha/beta hydrolase"/>
    <property type="match status" value="1"/>
</dbReference>
<dbReference type="PANTHER" id="PTHR11802">
    <property type="entry name" value="SERINE PROTEASE FAMILY S10 SERINE CARBOXYPEPTIDASE"/>
    <property type="match status" value="1"/>
</dbReference>
<keyword evidence="1" id="KW-0121">Carboxypeptidase</keyword>
<keyword evidence="2" id="KW-0645">Protease</keyword>
<feature type="chain" id="PRO_5036931423" evidence="7">
    <location>
        <begin position="27"/>
        <end position="525"/>
    </location>
</feature>
<dbReference type="EMBL" id="JAFVMH010000002">
    <property type="protein sequence ID" value="MBO1324727.1"/>
    <property type="molecule type" value="Genomic_DNA"/>
</dbReference>
<protein>
    <submittedName>
        <fullName evidence="8">Peptidase S10</fullName>
    </submittedName>
</protein>
<keyword evidence="4" id="KW-0378">Hydrolase</keyword>
<dbReference type="Pfam" id="PF00450">
    <property type="entry name" value="Peptidase_S10"/>
    <property type="match status" value="1"/>
</dbReference>
<evidence type="ECO:0000256" key="1">
    <source>
        <dbReference type="ARBA" id="ARBA00022645"/>
    </source>
</evidence>
<comment type="caution">
    <text evidence="8">The sequence shown here is derived from an EMBL/GenBank/DDBJ whole genome shotgun (WGS) entry which is preliminary data.</text>
</comment>
<evidence type="ECO:0000256" key="2">
    <source>
        <dbReference type="ARBA" id="ARBA00022670"/>
    </source>
</evidence>
<feature type="region of interest" description="Disordered" evidence="6">
    <location>
        <begin position="44"/>
        <end position="73"/>
    </location>
</feature>
<keyword evidence="9" id="KW-1185">Reference proteome</keyword>
<dbReference type="GO" id="GO:0006508">
    <property type="term" value="P:proteolysis"/>
    <property type="evidence" value="ECO:0007669"/>
    <property type="project" value="UniProtKB-KW"/>
</dbReference>
<gene>
    <name evidence="8" type="ORF">J2D77_06120</name>
</gene>
<dbReference type="InterPro" id="IPR029058">
    <property type="entry name" value="AB_hydrolase_fold"/>
</dbReference>
<organism evidence="8 9">
    <name type="scientific">Acetobacter garciniae</name>
    <dbReference type="NCBI Taxonomy" id="2817435"/>
    <lineage>
        <taxon>Bacteria</taxon>
        <taxon>Pseudomonadati</taxon>
        <taxon>Pseudomonadota</taxon>
        <taxon>Alphaproteobacteria</taxon>
        <taxon>Acetobacterales</taxon>
        <taxon>Acetobacteraceae</taxon>
        <taxon>Acetobacter</taxon>
    </lineage>
</organism>
<keyword evidence="3 7" id="KW-0732">Signal</keyword>
<dbReference type="PANTHER" id="PTHR11802:SF3">
    <property type="entry name" value="RETINOID-INDUCIBLE SERINE CARBOXYPEPTIDASE"/>
    <property type="match status" value="1"/>
</dbReference>
<name>A0A939HNK3_9PROT</name>
<keyword evidence="5" id="KW-0325">Glycoprotein</keyword>
<evidence type="ECO:0000256" key="4">
    <source>
        <dbReference type="ARBA" id="ARBA00022801"/>
    </source>
</evidence>
<evidence type="ECO:0000256" key="6">
    <source>
        <dbReference type="SAM" id="MobiDB-lite"/>
    </source>
</evidence>